<feature type="signal peptide" evidence="5">
    <location>
        <begin position="1"/>
        <end position="28"/>
    </location>
</feature>
<evidence type="ECO:0000313" key="6">
    <source>
        <dbReference type="EMBL" id="MBL0706550.1"/>
    </source>
</evidence>
<keyword evidence="2" id="KW-0813">Transport</keyword>
<comment type="subcellular location">
    <subcellularLocation>
        <location evidence="1">Cell envelope</location>
    </subcellularLocation>
</comment>
<gene>
    <name evidence="6" type="ORF">JJE72_13720</name>
</gene>
<dbReference type="PROSITE" id="PS51257">
    <property type="entry name" value="PROKAR_LIPOPROTEIN"/>
    <property type="match status" value="1"/>
</dbReference>
<dbReference type="PANTHER" id="PTHR42953:SF1">
    <property type="entry name" value="METAL-BINDING PROTEIN HI_0362-RELATED"/>
    <property type="match status" value="1"/>
</dbReference>
<evidence type="ECO:0000256" key="4">
    <source>
        <dbReference type="ARBA" id="ARBA00022729"/>
    </source>
</evidence>
<protein>
    <submittedName>
        <fullName evidence="6">Zinc ABC transporter substrate-binding protein</fullName>
    </submittedName>
</protein>
<dbReference type="PANTHER" id="PTHR42953">
    <property type="entry name" value="HIGH-AFFINITY ZINC UPTAKE SYSTEM PROTEIN ZNUA-RELATED"/>
    <property type="match status" value="1"/>
</dbReference>
<feature type="chain" id="PRO_5046975205" evidence="5">
    <location>
        <begin position="29"/>
        <end position="308"/>
    </location>
</feature>
<reference evidence="6 7" key="1">
    <citation type="submission" date="2021-01" db="EMBL/GenBank/DDBJ databases">
        <title>Genome public.</title>
        <authorList>
            <person name="Liu C."/>
            <person name="Sun Q."/>
        </authorList>
    </citation>
    <scope>NUCLEOTIDE SEQUENCE [LARGE SCALE GENOMIC DNA]</scope>
    <source>
        <strain evidence="6 7">JC656</strain>
    </source>
</reference>
<dbReference type="RefSeq" id="WP_189692927.1">
    <property type="nucleotide sequence ID" value="NZ_BNCM01000003.1"/>
</dbReference>
<sequence length="308" mass="30994">MRSPLLSPAWVRAAGLGAAALAGVLALAGCAAGSPGGSGSSAPGAVSVVASTNVYGDLAKAVGGDKVAVTSLVSKSSQDPHSYEATSLDRLAVSKAGLVIENGGGYDPFLSTLVREGKVPDSSVITAVQIAGVAEGGNEHVWYDLGAMGKVTAAIADRLSALDPAGKEAFQANAKGVEERLSALEARAAALAPHTAGKKVLVTEPVPLYLLQAAGLANATPQAFTSAVEEGQDAPPAAFKETLDLVTSKSVALLAYNPQTEGAQTEQLRKAAQSAGLPVVDFTETVPAGMDYLGWMQSNVDALAKAVS</sequence>
<comment type="caution">
    <text evidence="6">The sequence shown here is derived from an EMBL/GenBank/DDBJ whole genome shotgun (WGS) entry which is preliminary data.</text>
</comment>
<evidence type="ECO:0000256" key="3">
    <source>
        <dbReference type="ARBA" id="ARBA00022723"/>
    </source>
</evidence>
<proteinExistence type="predicted"/>
<keyword evidence="7" id="KW-1185">Reference proteome</keyword>
<organism evidence="6 7">
    <name type="scientific">Sinomonas cellulolyticus</name>
    <dbReference type="NCBI Taxonomy" id="2801916"/>
    <lineage>
        <taxon>Bacteria</taxon>
        <taxon>Bacillati</taxon>
        <taxon>Actinomycetota</taxon>
        <taxon>Actinomycetes</taxon>
        <taxon>Micrococcales</taxon>
        <taxon>Micrococcaceae</taxon>
        <taxon>Sinomonas</taxon>
    </lineage>
</organism>
<dbReference type="Pfam" id="PF01297">
    <property type="entry name" value="ZnuA"/>
    <property type="match status" value="1"/>
</dbReference>
<accession>A0ABS1K4J3</accession>
<dbReference type="InterPro" id="IPR006127">
    <property type="entry name" value="ZnuA-like"/>
</dbReference>
<dbReference type="EMBL" id="JAERRC010000030">
    <property type="protein sequence ID" value="MBL0706550.1"/>
    <property type="molecule type" value="Genomic_DNA"/>
</dbReference>
<dbReference type="SUPFAM" id="SSF53807">
    <property type="entry name" value="Helical backbone' metal receptor"/>
    <property type="match status" value="1"/>
</dbReference>
<dbReference type="Gene3D" id="3.40.50.1980">
    <property type="entry name" value="Nitrogenase molybdenum iron protein domain"/>
    <property type="match status" value="2"/>
</dbReference>
<keyword evidence="3" id="KW-0479">Metal-binding</keyword>
<evidence type="ECO:0000256" key="2">
    <source>
        <dbReference type="ARBA" id="ARBA00022448"/>
    </source>
</evidence>
<dbReference type="InterPro" id="IPR050492">
    <property type="entry name" value="Bact_metal-bind_prot9"/>
</dbReference>
<keyword evidence="4 5" id="KW-0732">Signal</keyword>
<name>A0ABS1K4J3_9MICC</name>
<dbReference type="Proteomes" id="UP000639051">
    <property type="component" value="Unassembled WGS sequence"/>
</dbReference>
<evidence type="ECO:0000313" key="7">
    <source>
        <dbReference type="Proteomes" id="UP000639051"/>
    </source>
</evidence>
<evidence type="ECO:0000256" key="1">
    <source>
        <dbReference type="ARBA" id="ARBA00004196"/>
    </source>
</evidence>
<evidence type="ECO:0000256" key="5">
    <source>
        <dbReference type="SAM" id="SignalP"/>
    </source>
</evidence>